<organism evidence="1 2">
    <name type="scientific">Spirosoma arboris</name>
    <dbReference type="NCBI Taxonomy" id="2682092"/>
    <lineage>
        <taxon>Bacteria</taxon>
        <taxon>Pseudomonadati</taxon>
        <taxon>Bacteroidota</taxon>
        <taxon>Cytophagia</taxon>
        <taxon>Cytophagales</taxon>
        <taxon>Cytophagaceae</taxon>
        <taxon>Spirosoma</taxon>
    </lineage>
</organism>
<comment type="caution">
    <text evidence="1">The sequence shown here is derived from an EMBL/GenBank/DDBJ whole genome shotgun (WGS) entry which is preliminary data.</text>
</comment>
<dbReference type="Proteomes" id="UP000436006">
    <property type="component" value="Unassembled WGS sequence"/>
</dbReference>
<sequence>MTIKPDLEPNMEVIDVHFACVEASLQALWEAGNVPESLKNRPNDWVNKTVDSWWDLFVENGCIRCGLIRTNWERNPTGGDIEGVGDLFQRLSGFWLFICPKDFERGRALTIQEQQAIDDLDAALDFYEPQCWPHSRHFILPEHDKDWTLSYLEG</sequence>
<gene>
    <name evidence="1" type="ORF">GO755_10575</name>
</gene>
<dbReference type="AlphaFoldDB" id="A0A7K1S9J8"/>
<proteinExistence type="predicted"/>
<dbReference type="RefSeq" id="WP_157584708.1">
    <property type="nucleotide sequence ID" value="NZ_WPIN01000003.1"/>
</dbReference>
<protein>
    <submittedName>
        <fullName evidence="1">Uncharacterized protein</fullName>
    </submittedName>
</protein>
<evidence type="ECO:0000313" key="1">
    <source>
        <dbReference type="EMBL" id="MVM30479.1"/>
    </source>
</evidence>
<dbReference type="EMBL" id="WPIN01000003">
    <property type="protein sequence ID" value="MVM30479.1"/>
    <property type="molecule type" value="Genomic_DNA"/>
</dbReference>
<evidence type="ECO:0000313" key="2">
    <source>
        <dbReference type="Proteomes" id="UP000436006"/>
    </source>
</evidence>
<name>A0A7K1S9J8_9BACT</name>
<accession>A0A7K1S9J8</accession>
<reference evidence="1 2" key="1">
    <citation type="submission" date="2019-12" db="EMBL/GenBank/DDBJ databases">
        <title>Spirosoma sp. HMF4905 genome sequencing and assembly.</title>
        <authorList>
            <person name="Kang H."/>
            <person name="Cha I."/>
            <person name="Kim H."/>
            <person name="Joh K."/>
        </authorList>
    </citation>
    <scope>NUCLEOTIDE SEQUENCE [LARGE SCALE GENOMIC DNA]</scope>
    <source>
        <strain evidence="1 2">HMF4905</strain>
    </source>
</reference>
<keyword evidence="2" id="KW-1185">Reference proteome</keyword>